<dbReference type="SUPFAM" id="SSF57667">
    <property type="entry name" value="beta-beta-alpha zinc fingers"/>
    <property type="match status" value="1"/>
</dbReference>
<dbReference type="EMBL" id="JAFEMO010000082">
    <property type="protein sequence ID" value="KAH7526833.1"/>
    <property type="molecule type" value="Genomic_DNA"/>
</dbReference>
<keyword evidence="1" id="KW-0863">Zinc-finger</keyword>
<protein>
    <recommendedName>
        <fullName evidence="2">C2H2-type domain-containing protein</fullName>
    </recommendedName>
</protein>
<dbReference type="InterPro" id="IPR036236">
    <property type="entry name" value="Znf_C2H2_sf"/>
</dbReference>
<dbReference type="PROSITE" id="PS50157">
    <property type="entry name" value="ZINC_FINGER_C2H2_2"/>
    <property type="match status" value="1"/>
</dbReference>
<sequence>MSNYNQNINILDDNYSGNSEGCSKEWLNLRLGRNEDLVAADGGFLSNSTNKIFSCNFCKRKFCSSQALGGHQNAHRRERGALRRYQSERLMTMVDSLVNKPIIRSHSVQLHSLVHKPSRDLKPMVARFNDANMGNRLPQLPKEEKFNWPGSFHMASELPTQPSELLKVDLDLRL</sequence>
<dbReference type="PANTHER" id="PTHR47593">
    <property type="entry name" value="ZINC FINGER PROTEIN 4-LIKE"/>
    <property type="match status" value="1"/>
</dbReference>
<proteinExistence type="predicted"/>
<feature type="domain" description="C2H2-type" evidence="2">
    <location>
        <begin position="53"/>
        <end position="80"/>
    </location>
</feature>
<evidence type="ECO:0000259" key="2">
    <source>
        <dbReference type="PROSITE" id="PS50157"/>
    </source>
</evidence>
<reference evidence="3 4" key="1">
    <citation type="submission" date="2021-02" db="EMBL/GenBank/DDBJ databases">
        <title>Plant Genome Project.</title>
        <authorList>
            <person name="Zhang R.-G."/>
        </authorList>
    </citation>
    <scope>NUCLEOTIDE SEQUENCE [LARGE SCALE GENOMIC DNA]</scope>
    <source>
        <tissue evidence="3">Leaves</tissue>
    </source>
</reference>
<dbReference type="PROSITE" id="PS00028">
    <property type="entry name" value="ZINC_FINGER_C2H2_1"/>
    <property type="match status" value="1"/>
</dbReference>
<comment type="caution">
    <text evidence="3">The sequence shown here is derived from an EMBL/GenBank/DDBJ whole genome shotgun (WGS) entry which is preliminary data.</text>
</comment>
<evidence type="ECO:0000256" key="1">
    <source>
        <dbReference type="PROSITE-ProRule" id="PRU00042"/>
    </source>
</evidence>
<dbReference type="InterPro" id="IPR053266">
    <property type="entry name" value="Zinc_finger_protein_7"/>
</dbReference>
<organism evidence="3 4">
    <name type="scientific">Xanthoceras sorbifolium</name>
    <dbReference type="NCBI Taxonomy" id="99658"/>
    <lineage>
        <taxon>Eukaryota</taxon>
        <taxon>Viridiplantae</taxon>
        <taxon>Streptophyta</taxon>
        <taxon>Embryophyta</taxon>
        <taxon>Tracheophyta</taxon>
        <taxon>Spermatophyta</taxon>
        <taxon>Magnoliopsida</taxon>
        <taxon>eudicotyledons</taxon>
        <taxon>Gunneridae</taxon>
        <taxon>Pentapetalae</taxon>
        <taxon>rosids</taxon>
        <taxon>malvids</taxon>
        <taxon>Sapindales</taxon>
        <taxon>Sapindaceae</taxon>
        <taxon>Xanthoceroideae</taxon>
        <taxon>Xanthoceras</taxon>
    </lineage>
</organism>
<accession>A0ABQ8GZX9</accession>
<dbReference type="PANTHER" id="PTHR47593:SF4">
    <property type="entry name" value="ZINC FINGER PROTEIN 7-LIKE"/>
    <property type="match status" value="1"/>
</dbReference>
<evidence type="ECO:0000313" key="3">
    <source>
        <dbReference type="EMBL" id="KAH7526833.1"/>
    </source>
</evidence>
<keyword evidence="4" id="KW-1185">Reference proteome</keyword>
<name>A0ABQ8GZX9_9ROSI</name>
<keyword evidence="1" id="KW-0479">Metal-binding</keyword>
<dbReference type="Gene3D" id="3.30.160.60">
    <property type="entry name" value="Classic Zinc Finger"/>
    <property type="match status" value="1"/>
</dbReference>
<dbReference type="Proteomes" id="UP000827721">
    <property type="component" value="Unassembled WGS sequence"/>
</dbReference>
<keyword evidence="1" id="KW-0862">Zinc</keyword>
<gene>
    <name evidence="3" type="ORF">JRO89_XSUnG0046700</name>
</gene>
<evidence type="ECO:0000313" key="4">
    <source>
        <dbReference type="Proteomes" id="UP000827721"/>
    </source>
</evidence>
<dbReference type="InterPro" id="IPR013087">
    <property type="entry name" value="Znf_C2H2_type"/>
</dbReference>